<dbReference type="EMBL" id="JABSTQ010011390">
    <property type="protein sequence ID" value="KAG0411949.1"/>
    <property type="molecule type" value="Genomic_DNA"/>
</dbReference>
<protein>
    <submittedName>
        <fullName evidence="1">Uncharacterized protein</fullName>
    </submittedName>
</protein>
<evidence type="ECO:0000313" key="2">
    <source>
        <dbReference type="Proteomes" id="UP000805193"/>
    </source>
</evidence>
<accession>A0AC60NXR9</accession>
<name>A0AC60NXR9_IXOPE</name>
<evidence type="ECO:0000313" key="1">
    <source>
        <dbReference type="EMBL" id="KAG0411949.1"/>
    </source>
</evidence>
<organism evidence="1 2">
    <name type="scientific">Ixodes persulcatus</name>
    <name type="common">Taiga tick</name>
    <dbReference type="NCBI Taxonomy" id="34615"/>
    <lineage>
        <taxon>Eukaryota</taxon>
        <taxon>Metazoa</taxon>
        <taxon>Ecdysozoa</taxon>
        <taxon>Arthropoda</taxon>
        <taxon>Chelicerata</taxon>
        <taxon>Arachnida</taxon>
        <taxon>Acari</taxon>
        <taxon>Parasitiformes</taxon>
        <taxon>Ixodida</taxon>
        <taxon>Ixodoidea</taxon>
        <taxon>Ixodidae</taxon>
        <taxon>Ixodinae</taxon>
        <taxon>Ixodes</taxon>
    </lineage>
</organism>
<keyword evidence="2" id="KW-1185">Reference proteome</keyword>
<gene>
    <name evidence="1" type="ORF">HPB47_010923</name>
</gene>
<dbReference type="Proteomes" id="UP000805193">
    <property type="component" value="Unassembled WGS sequence"/>
</dbReference>
<proteinExistence type="predicted"/>
<sequence length="172" mass="18465">MISMNASSTLQLPPVVAGDDAFPLTPNLMKPFGGSDLSRAQNIVKYRTQSVVSSDYVMNFSGVVEDDKVYQVYWAGDARTKGGFYDAKVLYMAHSTRADVLEAVTTIKEKSLRTTSAPVQILQLPTLTSPGLPSSGRSLRTMESNSAATGGGKFYRSITLVDETSLSVGVVD</sequence>
<comment type="caution">
    <text evidence="1">The sequence shown here is derived from an EMBL/GenBank/DDBJ whole genome shotgun (WGS) entry which is preliminary data.</text>
</comment>
<reference evidence="1 2" key="1">
    <citation type="journal article" date="2020" name="Cell">
        <title>Large-Scale Comparative Analyses of Tick Genomes Elucidate Their Genetic Diversity and Vector Capacities.</title>
        <authorList>
            <consortium name="Tick Genome and Microbiome Consortium (TIGMIC)"/>
            <person name="Jia N."/>
            <person name="Wang J."/>
            <person name="Shi W."/>
            <person name="Du L."/>
            <person name="Sun Y."/>
            <person name="Zhan W."/>
            <person name="Jiang J.F."/>
            <person name="Wang Q."/>
            <person name="Zhang B."/>
            <person name="Ji P."/>
            <person name="Bell-Sakyi L."/>
            <person name="Cui X.M."/>
            <person name="Yuan T.T."/>
            <person name="Jiang B.G."/>
            <person name="Yang W.F."/>
            <person name="Lam T.T."/>
            <person name="Chang Q.C."/>
            <person name="Ding S.J."/>
            <person name="Wang X.J."/>
            <person name="Zhu J.G."/>
            <person name="Ruan X.D."/>
            <person name="Zhao L."/>
            <person name="Wei J.T."/>
            <person name="Ye R.Z."/>
            <person name="Que T.C."/>
            <person name="Du C.H."/>
            <person name="Zhou Y.H."/>
            <person name="Cheng J.X."/>
            <person name="Dai P.F."/>
            <person name="Guo W.B."/>
            <person name="Han X.H."/>
            <person name="Huang E.J."/>
            <person name="Li L.F."/>
            <person name="Wei W."/>
            <person name="Gao Y.C."/>
            <person name="Liu J.Z."/>
            <person name="Shao H.Z."/>
            <person name="Wang X."/>
            <person name="Wang C.C."/>
            <person name="Yang T.C."/>
            <person name="Huo Q.B."/>
            <person name="Li W."/>
            <person name="Chen H.Y."/>
            <person name="Chen S.E."/>
            <person name="Zhou L.G."/>
            <person name="Ni X.B."/>
            <person name="Tian J.H."/>
            <person name="Sheng Y."/>
            <person name="Liu T."/>
            <person name="Pan Y.S."/>
            <person name="Xia L.Y."/>
            <person name="Li J."/>
            <person name="Zhao F."/>
            <person name="Cao W.C."/>
        </authorList>
    </citation>
    <scope>NUCLEOTIDE SEQUENCE [LARGE SCALE GENOMIC DNA]</scope>
    <source>
        <strain evidence="1">Iper-2018</strain>
    </source>
</reference>